<name>A0AC35GTX0_9BILA</name>
<evidence type="ECO:0000313" key="1">
    <source>
        <dbReference type="Proteomes" id="UP000887580"/>
    </source>
</evidence>
<protein>
    <submittedName>
        <fullName evidence="2">DZIP3-like HEPN domain-containing protein</fullName>
    </submittedName>
</protein>
<proteinExistence type="predicted"/>
<sequence>MDSEHQKRFLNHCRIYKLVTHCTKYLQSIFYSRWETYFKLKSNMVTQWKNNEESGKQLIQLCPFLHKNIKNVFQTGIVELWDITAICHAIQAVSEQVQNSGGTTDIIVDNAVADIRKIRNEISHNKKAELSDDDFEILWDEIEDIIKTFGEDVQEIKKLKENLNELGQTKTAADHGSEFIRLKEAANKLFIESKYPEAIKVYNEILQLPNLLKENQAIIYSNRSIAYLKMEDDVSLKMAKSDAEETIKLHPCWWRGYYRLGCAEMKLSQYSDAGDNLEKALTLEPKSKEILDALSDLRREYGSISREEHLRPAHQPISHESVKDEMCNKMGISKEQCNKILQASINTPFGDVMKGHQFRDGEGGVPRDYKQAAACYEKAANAGNTEGMYNLALFYEYGKGVERDYEKSLRWLLKAANGKALIMLGSGIAEAQHSLGLKYEGGIGVKQNYKIAVGWYKKAIENGFAASANNLGLMYKNGYGVDRCFKTALEYFKVAANGGDTPAMNNLAHCYFSAEGIDSFVPSKADIAEGMKWLKIAAKKGDMVAAEELEERQKLTPDEAKFAIAESFMASMYSLAPPINPLDESLYGDDVKKLALKGSQIAQTMVDIWKYLNIAKESLKKNNDSEVIMALSKAIRLKPLTVQVPEFFDHIIMKNVKSNFEDFNVFTCYAQTHDRNESLTKLIRYYLVKHGYDECLMELLIDTYIRLKDYDKAIEVADISLDVYPNHLRFLYIRAFALCMHETRTKECIEAFDKVLAIAPKDHDKVPACHYRKASYFCANNLKSNFIASVEAGLAAEKLQIPCFMPYQFPGKNILLKSYYHKICLSDLKNINTNGKRNK</sequence>
<dbReference type="WBParaSite" id="PS1159_v2.g8792.t1">
    <property type="protein sequence ID" value="PS1159_v2.g8792.t1"/>
    <property type="gene ID" value="PS1159_v2.g8792"/>
</dbReference>
<dbReference type="Proteomes" id="UP000887580">
    <property type="component" value="Unplaced"/>
</dbReference>
<organism evidence="1 2">
    <name type="scientific">Panagrolaimus sp. PS1159</name>
    <dbReference type="NCBI Taxonomy" id="55785"/>
    <lineage>
        <taxon>Eukaryota</taxon>
        <taxon>Metazoa</taxon>
        <taxon>Ecdysozoa</taxon>
        <taxon>Nematoda</taxon>
        <taxon>Chromadorea</taxon>
        <taxon>Rhabditida</taxon>
        <taxon>Tylenchina</taxon>
        <taxon>Panagrolaimomorpha</taxon>
        <taxon>Panagrolaimoidea</taxon>
        <taxon>Panagrolaimidae</taxon>
        <taxon>Panagrolaimus</taxon>
    </lineage>
</organism>
<accession>A0AC35GTX0</accession>
<reference evidence="2" key="1">
    <citation type="submission" date="2022-11" db="UniProtKB">
        <authorList>
            <consortium name="WormBaseParasite"/>
        </authorList>
    </citation>
    <scope>IDENTIFICATION</scope>
</reference>
<evidence type="ECO:0000313" key="2">
    <source>
        <dbReference type="WBParaSite" id="PS1159_v2.g8792.t1"/>
    </source>
</evidence>